<reference evidence="3" key="1">
    <citation type="journal article" date="2015" name="Nat. Genet.">
        <title>The genome and transcriptome of the zoonotic hookworm Ancylostoma ceylanicum identify infection-specific gene families.</title>
        <authorList>
            <person name="Schwarz E.M."/>
            <person name="Hu Y."/>
            <person name="Antoshechkin I."/>
            <person name="Miller M.M."/>
            <person name="Sternberg P.W."/>
            <person name="Aroian R.V."/>
        </authorList>
    </citation>
    <scope>NUCLEOTIDE SEQUENCE</scope>
    <source>
        <strain evidence="3">HY135</strain>
    </source>
</reference>
<organism evidence="2 3">
    <name type="scientific">Ancylostoma ceylanicum</name>
    <dbReference type="NCBI Taxonomy" id="53326"/>
    <lineage>
        <taxon>Eukaryota</taxon>
        <taxon>Metazoa</taxon>
        <taxon>Ecdysozoa</taxon>
        <taxon>Nematoda</taxon>
        <taxon>Chromadorea</taxon>
        <taxon>Rhabditida</taxon>
        <taxon>Rhabditina</taxon>
        <taxon>Rhabditomorpha</taxon>
        <taxon>Strongyloidea</taxon>
        <taxon>Ancylostomatidae</taxon>
        <taxon>Ancylostomatinae</taxon>
        <taxon>Ancylostoma</taxon>
    </lineage>
</organism>
<protein>
    <submittedName>
        <fullName evidence="2">Uncharacterized protein</fullName>
    </submittedName>
</protein>
<evidence type="ECO:0000313" key="3">
    <source>
        <dbReference type="Proteomes" id="UP000024635"/>
    </source>
</evidence>
<dbReference type="EMBL" id="JARK01001442">
    <property type="protein sequence ID" value="EYC01502.1"/>
    <property type="molecule type" value="Genomic_DNA"/>
</dbReference>
<dbReference type="AlphaFoldDB" id="A0A016TFR4"/>
<comment type="caution">
    <text evidence="2">The sequence shown here is derived from an EMBL/GenBank/DDBJ whole genome shotgun (WGS) entry which is preliminary data.</text>
</comment>
<name>A0A016TFR4_9BILA</name>
<sequence>MIKLHLQVVASFASRLGNSLRRMSARQDSKQEKSKKRNGTVDSEVVSGCSTTSRPLLIRTELLPSAATDRPSDYDQL</sequence>
<proteinExistence type="predicted"/>
<gene>
    <name evidence="2" type="primary">Acey_s0106.g3730</name>
    <name evidence="2" type="synonym">Acey-npr-5</name>
    <name evidence="2" type="ORF">Y032_0106g3730</name>
</gene>
<feature type="region of interest" description="Disordered" evidence="1">
    <location>
        <begin position="21"/>
        <end position="50"/>
    </location>
</feature>
<dbReference type="OrthoDB" id="9046662at2759"/>
<evidence type="ECO:0000313" key="2">
    <source>
        <dbReference type="EMBL" id="EYC01502.1"/>
    </source>
</evidence>
<dbReference type="Proteomes" id="UP000024635">
    <property type="component" value="Unassembled WGS sequence"/>
</dbReference>
<evidence type="ECO:0000256" key="1">
    <source>
        <dbReference type="SAM" id="MobiDB-lite"/>
    </source>
</evidence>
<keyword evidence="3" id="KW-1185">Reference proteome</keyword>
<accession>A0A016TFR4</accession>